<dbReference type="GO" id="GO:0005643">
    <property type="term" value="C:nuclear pore"/>
    <property type="evidence" value="ECO:0007669"/>
    <property type="project" value="TreeGrafter"/>
</dbReference>
<dbReference type="OrthoDB" id="248320at2759"/>
<evidence type="ECO:0000313" key="7">
    <source>
        <dbReference type="EMBL" id="KAF0287450.1"/>
    </source>
</evidence>
<feature type="region of interest" description="Disordered" evidence="5">
    <location>
        <begin position="652"/>
        <end position="766"/>
    </location>
</feature>
<dbReference type="Proteomes" id="UP000440578">
    <property type="component" value="Unassembled WGS sequence"/>
</dbReference>
<proteinExistence type="predicted"/>
<feature type="compositionally biased region" description="Polar residues" evidence="5">
    <location>
        <begin position="739"/>
        <end position="749"/>
    </location>
</feature>
<gene>
    <name evidence="7" type="primary">NUP214_1</name>
    <name evidence="7" type="ORF">FJT64_014144</name>
</gene>
<feature type="compositionally biased region" description="Low complexity" evidence="5">
    <location>
        <begin position="669"/>
        <end position="686"/>
    </location>
</feature>
<evidence type="ECO:0000259" key="6">
    <source>
        <dbReference type="Pfam" id="PF16755"/>
    </source>
</evidence>
<dbReference type="Gene3D" id="2.130.10.10">
    <property type="entry name" value="YVTN repeat-like/Quinoprotein amine dehydrogenase"/>
    <property type="match status" value="1"/>
</dbReference>
<feature type="compositionally biased region" description="Low complexity" evidence="5">
    <location>
        <begin position="357"/>
        <end position="371"/>
    </location>
</feature>
<evidence type="ECO:0000256" key="5">
    <source>
        <dbReference type="SAM" id="MobiDB-lite"/>
    </source>
</evidence>
<dbReference type="GO" id="GO:0006405">
    <property type="term" value="P:RNA export from nucleus"/>
    <property type="evidence" value="ECO:0007669"/>
    <property type="project" value="TreeGrafter"/>
</dbReference>
<evidence type="ECO:0000256" key="1">
    <source>
        <dbReference type="ARBA" id="ARBA00004123"/>
    </source>
</evidence>
<feature type="domain" description="Nucleoporin Nup159/Nup146 N-terminal" evidence="6">
    <location>
        <begin position="37"/>
        <end position="339"/>
    </location>
</feature>
<feature type="compositionally biased region" description="Pro residues" evidence="5">
    <location>
        <begin position="701"/>
        <end position="710"/>
    </location>
</feature>
<keyword evidence="4" id="KW-0175">Coiled coil</keyword>
<keyword evidence="8" id="KW-1185">Reference proteome</keyword>
<evidence type="ECO:0000256" key="4">
    <source>
        <dbReference type="SAM" id="Coils"/>
    </source>
</evidence>
<dbReference type="GO" id="GO:0006606">
    <property type="term" value="P:protein import into nucleus"/>
    <property type="evidence" value="ECO:0007669"/>
    <property type="project" value="TreeGrafter"/>
</dbReference>
<feature type="region of interest" description="Disordered" evidence="5">
    <location>
        <begin position="347"/>
        <end position="412"/>
    </location>
</feature>
<sequence length="894" mass="93390">MSLVDASCPVEVQDFRFLQLKPASFEEKPAFAAKHSSCLAACNKYGLLFVALGKTVKAVRLSDLTAPERDPSAPPPVAGRATLAADVTHVALSGDQLTLLVATTRQNCAHGYLYDVRAFAADQEVRPFAELRLSAEPADPPLELLWNPVQADLVAVVFQSGSLALFQVAADTGAVTVHRLPAAIGVRCGCWSRKGKQLVVGRRDGRLTQLRPDLSEARSIAAPPLADQPAPPEAVSVSWLNTYEFMAGYLAAGDCQPQLVHVSAPKQGAATYSAFQDVCFGSGEERRPLYYLHYVAEWSVVLAASSCSLEVAVLGAAATDGGWLPWLLEGDARAELPLADGRELAAPAAERKPVLPTTPAAPTDAKPAAAASRKNLAQQFSQLPQEKPQTAAAPAAATPSTPGTETTPGETQQALDRALDAELDALRKELAAARQQANSFSVDLGDPAELSSLRQRCAELGQLCSELRRLTGEVTAGAEQLTTATLELATTVEEARALQQRSRDPRLASLLRMRPLEPGVARQMAAIRASWQYIDSQLTAAGLVLDQRWAEYQQSRKLSRPGWRSLRMDSCAIHRLLVNNRQTILRLQNSVSRLASALEGLRLPCVPAPGHAEWSADVSRLGDQLAAAELTVAGPAPRRAPLTPARRDRLRAALGERRQTPVRRSSPGPARSRLLATPLLSAPPAAGRRTQPQYEDISPVGTPPGSPPPSASGVRDKAPASAPVQPRSAAAPEEPRDVSASSAGLSFSVPTGGGLTSTPLKPPGAAGAAQKSAAAVAGAPTSGAASSASGGSLLSKLISAPVSGGFTGSGGGFSFGLSSGSSPFAAAAAAAATKPVFGGGAASSSFGGVNECVRLHGSGGQHRQRLRRSRSVGEPLLRCRAVRGTTTAHTVRVG</sequence>
<feature type="coiled-coil region" evidence="4">
    <location>
        <begin position="416"/>
        <end position="443"/>
    </location>
</feature>
<dbReference type="EMBL" id="VIIS01002191">
    <property type="protein sequence ID" value="KAF0287450.1"/>
    <property type="molecule type" value="Genomic_DNA"/>
</dbReference>
<comment type="subcellular location">
    <subcellularLocation>
        <location evidence="1">Nucleus</location>
    </subcellularLocation>
</comment>
<keyword evidence="2" id="KW-0813">Transport</keyword>
<accession>A0A6A4V8E0</accession>
<comment type="caution">
    <text evidence="7">The sequence shown here is derived from an EMBL/GenBank/DDBJ whole genome shotgun (WGS) entry which is preliminary data.</text>
</comment>
<protein>
    <submittedName>
        <fullName evidence="7">Nuclear pore complex protein Nup214</fullName>
    </submittedName>
</protein>
<feature type="compositionally biased region" description="Low complexity" evidence="5">
    <location>
        <begin position="384"/>
        <end position="412"/>
    </location>
</feature>
<dbReference type="PANTHER" id="PTHR23193">
    <property type="entry name" value="NUCLEAR PORE COMPLEX PROTEIN NUP"/>
    <property type="match status" value="1"/>
</dbReference>
<dbReference type="InterPro" id="IPR039462">
    <property type="entry name" value="Nup159/Nup146_N"/>
</dbReference>
<dbReference type="Pfam" id="PF16755">
    <property type="entry name" value="Beta-prop_NUP159_NUP214"/>
    <property type="match status" value="1"/>
</dbReference>
<dbReference type="GO" id="GO:0017056">
    <property type="term" value="F:structural constituent of nuclear pore"/>
    <property type="evidence" value="ECO:0007669"/>
    <property type="project" value="TreeGrafter"/>
</dbReference>
<evidence type="ECO:0000256" key="2">
    <source>
        <dbReference type="ARBA" id="ARBA00022448"/>
    </source>
</evidence>
<dbReference type="InterPro" id="IPR026054">
    <property type="entry name" value="Nucleoporin"/>
</dbReference>
<dbReference type="PANTHER" id="PTHR23193:SF46">
    <property type="entry name" value="NUCLEAR PORE COMPLEX PROTEIN NUP214"/>
    <property type="match status" value="1"/>
</dbReference>
<dbReference type="InterPro" id="IPR015943">
    <property type="entry name" value="WD40/YVTN_repeat-like_dom_sf"/>
</dbReference>
<dbReference type="EMBL" id="VIIS01002191">
    <property type="protein sequence ID" value="KAF0287451.1"/>
    <property type="molecule type" value="Genomic_DNA"/>
</dbReference>
<dbReference type="AlphaFoldDB" id="A0A6A4V8E0"/>
<organism evidence="7 8">
    <name type="scientific">Amphibalanus amphitrite</name>
    <name type="common">Striped barnacle</name>
    <name type="synonym">Balanus amphitrite</name>
    <dbReference type="NCBI Taxonomy" id="1232801"/>
    <lineage>
        <taxon>Eukaryota</taxon>
        <taxon>Metazoa</taxon>
        <taxon>Ecdysozoa</taxon>
        <taxon>Arthropoda</taxon>
        <taxon>Crustacea</taxon>
        <taxon>Multicrustacea</taxon>
        <taxon>Cirripedia</taxon>
        <taxon>Thoracica</taxon>
        <taxon>Thoracicalcarea</taxon>
        <taxon>Balanomorpha</taxon>
        <taxon>Balanoidea</taxon>
        <taxon>Balanidae</taxon>
        <taxon>Amphibalaninae</taxon>
        <taxon>Amphibalanus</taxon>
    </lineage>
</organism>
<name>A0A6A4V8E0_AMPAM</name>
<keyword evidence="3" id="KW-0539">Nucleus</keyword>
<evidence type="ECO:0000256" key="3">
    <source>
        <dbReference type="ARBA" id="ARBA00023242"/>
    </source>
</evidence>
<dbReference type="GO" id="GO:0008139">
    <property type="term" value="F:nuclear localization sequence binding"/>
    <property type="evidence" value="ECO:0007669"/>
    <property type="project" value="TreeGrafter"/>
</dbReference>
<reference evidence="7 8" key="1">
    <citation type="submission" date="2019-07" db="EMBL/GenBank/DDBJ databases">
        <title>Draft genome assembly of a fouling barnacle, Amphibalanus amphitrite (Darwin, 1854): The first reference genome for Thecostraca.</title>
        <authorList>
            <person name="Kim W."/>
        </authorList>
    </citation>
    <scope>NUCLEOTIDE SEQUENCE [LARGE SCALE GENOMIC DNA]</scope>
    <source>
        <strain evidence="7">SNU_AA5</strain>
        <tissue evidence="7">Soma without cirri and trophi</tissue>
    </source>
</reference>
<dbReference type="SUPFAM" id="SSF117289">
    <property type="entry name" value="Nucleoporin domain"/>
    <property type="match status" value="1"/>
</dbReference>
<evidence type="ECO:0000313" key="8">
    <source>
        <dbReference type="Proteomes" id="UP000440578"/>
    </source>
</evidence>